<evidence type="ECO:0000256" key="2">
    <source>
        <dbReference type="ARBA" id="ARBA00022679"/>
    </source>
</evidence>
<organism evidence="4 5">
    <name type="scientific">Bifidobacterium myosotis</name>
    <dbReference type="NCBI Taxonomy" id="1630166"/>
    <lineage>
        <taxon>Bacteria</taxon>
        <taxon>Bacillati</taxon>
        <taxon>Actinomycetota</taxon>
        <taxon>Actinomycetes</taxon>
        <taxon>Bifidobacteriales</taxon>
        <taxon>Bifidobacteriaceae</taxon>
        <taxon>Bifidobacterium</taxon>
    </lineage>
</organism>
<evidence type="ECO:0000259" key="3">
    <source>
        <dbReference type="Pfam" id="PF00535"/>
    </source>
</evidence>
<accession>A0A5M9ZGA9</accession>
<dbReference type="PANTHER" id="PTHR22916">
    <property type="entry name" value="GLYCOSYLTRANSFERASE"/>
    <property type="match status" value="1"/>
</dbReference>
<keyword evidence="1" id="KW-0328">Glycosyltransferase</keyword>
<evidence type="ECO:0000313" key="4">
    <source>
        <dbReference type="EMBL" id="KAA8825676.1"/>
    </source>
</evidence>
<dbReference type="Pfam" id="PF00535">
    <property type="entry name" value="Glycos_transf_2"/>
    <property type="match status" value="1"/>
</dbReference>
<feature type="domain" description="Glycosyltransferase 2-like" evidence="3">
    <location>
        <begin position="12"/>
        <end position="140"/>
    </location>
</feature>
<keyword evidence="2 4" id="KW-0808">Transferase</keyword>
<evidence type="ECO:0000256" key="1">
    <source>
        <dbReference type="ARBA" id="ARBA00022676"/>
    </source>
</evidence>
<dbReference type="CDD" id="cd00761">
    <property type="entry name" value="Glyco_tranf_GTA_type"/>
    <property type="match status" value="1"/>
</dbReference>
<dbReference type="AlphaFoldDB" id="A0A5M9ZGA9"/>
<proteinExistence type="predicted"/>
<evidence type="ECO:0000313" key="5">
    <source>
        <dbReference type="Proteomes" id="UP000410049"/>
    </source>
</evidence>
<dbReference type="PANTHER" id="PTHR22916:SF51">
    <property type="entry name" value="GLYCOSYLTRANSFERASE EPSH-RELATED"/>
    <property type="match status" value="1"/>
</dbReference>
<name>A0A5M9ZGA9_9BIFI</name>
<protein>
    <submittedName>
        <fullName evidence="4">Glycosyltransferase</fullName>
    </submittedName>
</protein>
<reference evidence="4 5" key="1">
    <citation type="journal article" date="2019" name="Syst. Appl. Microbiol.">
        <title>Characterization of Bifidobacterium species in feaces of the Egyptian fruit bat: Description of B. vespertilionis sp. nov. and B. rousetti sp. nov.</title>
        <authorList>
            <person name="Modesto M."/>
            <person name="Satti M."/>
            <person name="Watanabe K."/>
            <person name="Puglisi E."/>
            <person name="Morelli L."/>
            <person name="Huang C.-H."/>
            <person name="Liou J.-S."/>
            <person name="Miyashita M."/>
            <person name="Tamura T."/>
            <person name="Saito S."/>
            <person name="Mori K."/>
            <person name="Huang L."/>
            <person name="Sciavilla P."/>
            <person name="Sandri C."/>
            <person name="Spiezio C."/>
            <person name="Vitali F."/>
            <person name="Cavalieri D."/>
            <person name="Perpetuini G."/>
            <person name="Tofalo R."/>
            <person name="Bonetti A."/>
            <person name="Arita M."/>
            <person name="Mattarelli P."/>
        </authorList>
    </citation>
    <scope>NUCLEOTIDE SEQUENCE [LARGE SCALE GENOMIC DNA]</scope>
    <source>
        <strain evidence="4 5">RST17</strain>
    </source>
</reference>
<comment type="caution">
    <text evidence="4">The sequence shown here is derived from an EMBL/GenBank/DDBJ whole genome shotgun (WGS) entry which is preliminary data.</text>
</comment>
<dbReference type="SUPFAM" id="SSF53448">
    <property type="entry name" value="Nucleotide-diphospho-sugar transferases"/>
    <property type="match status" value="1"/>
</dbReference>
<dbReference type="InterPro" id="IPR001173">
    <property type="entry name" value="Glyco_trans_2-like"/>
</dbReference>
<gene>
    <name evidence="4" type="ORF">EMO91_11995</name>
</gene>
<dbReference type="GO" id="GO:0016757">
    <property type="term" value="F:glycosyltransferase activity"/>
    <property type="evidence" value="ECO:0007669"/>
    <property type="project" value="UniProtKB-KW"/>
</dbReference>
<sequence length="337" mass="38852">MGGNKQDRALISVIVPVYNVERYLDQCVQSIVDQTYRNLEIILVDDGSTDSCPAKCDDWAGRDDRIMVVHRPNGGLSAARNTGIDHSTGDYIGFVDSDDWLDSRMYEVLLSNLLKESADISIISSTYEYGEGRSFSNKLASQYLVMDSAQAFRYVNIPGYYDVAAWDKLCIRSLFDDIRYPEDVRKNEDYGVTYKLLDKAGKIVYDSQRLYHYRQRLDSLSNTVGAVSMEPVHATKYMMDIVAKRYPDALSYARYGYLRAACGVYDTLLRSDSKYRTARIALQREISSFARRYVKSIEKEVHLSQARRIQFHMISYIPWAYGLLFKLYKLVKRTRLE</sequence>
<dbReference type="Gene3D" id="3.90.550.10">
    <property type="entry name" value="Spore Coat Polysaccharide Biosynthesis Protein SpsA, Chain A"/>
    <property type="match status" value="1"/>
</dbReference>
<dbReference type="EMBL" id="RZUH01000014">
    <property type="protein sequence ID" value="KAA8825676.1"/>
    <property type="molecule type" value="Genomic_DNA"/>
</dbReference>
<dbReference type="Proteomes" id="UP000410049">
    <property type="component" value="Unassembled WGS sequence"/>
</dbReference>
<dbReference type="InterPro" id="IPR029044">
    <property type="entry name" value="Nucleotide-diphossugar_trans"/>
</dbReference>
<dbReference type="RefSeq" id="WP_150380139.1">
    <property type="nucleotide sequence ID" value="NZ_RZUH01000014.1"/>
</dbReference>